<proteinExistence type="inferred from homology"/>
<dbReference type="RefSeq" id="WP_344916021.1">
    <property type="nucleotide sequence ID" value="NZ_BAABAQ010000002.1"/>
</dbReference>
<dbReference type="Gene3D" id="1.25.40.10">
    <property type="entry name" value="Tetratricopeptide repeat domain"/>
    <property type="match status" value="3"/>
</dbReference>
<dbReference type="InterPro" id="IPR051677">
    <property type="entry name" value="AfsR-DnrI-RedD_regulator"/>
</dbReference>
<keyword evidence="3 6" id="KW-0238">DNA-binding</keyword>
<dbReference type="InterPro" id="IPR016032">
    <property type="entry name" value="Sig_transdc_resp-reg_C-effctor"/>
</dbReference>
<dbReference type="InterPro" id="IPR002182">
    <property type="entry name" value="NB-ARC"/>
</dbReference>
<evidence type="ECO:0000313" key="8">
    <source>
        <dbReference type="EMBL" id="GAA4184413.1"/>
    </source>
</evidence>
<evidence type="ECO:0000256" key="5">
    <source>
        <dbReference type="PROSITE-ProRule" id="PRU00339"/>
    </source>
</evidence>
<dbReference type="Gene3D" id="1.10.10.10">
    <property type="entry name" value="Winged helix-like DNA-binding domain superfamily/Winged helix DNA-binding domain"/>
    <property type="match status" value="2"/>
</dbReference>
<feature type="repeat" description="TPR" evidence="5">
    <location>
        <begin position="836"/>
        <end position="869"/>
    </location>
</feature>
<keyword evidence="5" id="KW-0802">TPR repeat</keyword>
<evidence type="ECO:0000256" key="3">
    <source>
        <dbReference type="ARBA" id="ARBA00023125"/>
    </source>
</evidence>
<dbReference type="InterPro" id="IPR001867">
    <property type="entry name" value="OmpR/PhoB-type_DNA-bd"/>
</dbReference>
<dbReference type="InterPro" id="IPR011990">
    <property type="entry name" value="TPR-like_helical_dom_sf"/>
</dbReference>
<evidence type="ECO:0000313" key="9">
    <source>
        <dbReference type="Proteomes" id="UP001501251"/>
    </source>
</evidence>
<dbReference type="EMBL" id="BAABAQ010000002">
    <property type="protein sequence ID" value="GAA4184413.1"/>
    <property type="molecule type" value="Genomic_DNA"/>
</dbReference>
<reference evidence="9" key="1">
    <citation type="journal article" date="2019" name="Int. J. Syst. Evol. Microbiol.">
        <title>The Global Catalogue of Microorganisms (GCM) 10K type strain sequencing project: providing services to taxonomists for standard genome sequencing and annotation.</title>
        <authorList>
            <consortium name="The Broad Institute Genomics Platform"/>
            <consortium name="The Broad Institute Genome Sequencing Center for Infectious Disease"/>
            <person name="Wu L."/>
            <person name="Ma J."/>
        </authorList>
    </citation>
    <scope>NUCLEOTIDE SEQUENCE [LARGE SCALE GENOMIC DNA]</scope>
    <source>
        <strain evidence="9">JCM 17388</strain>
    </source>
</reference>
<dbReference type="InterPro" id="IPR036388">
    <property type="entry name" value="WH-like_DNA-bd_sf"/>
</dbReference>
<dbReference type="PROSITE" id="PS51755">
    <property type="entry name" value="OMPR_PHOB"/>
    <property type="match status" value="1"/>
</dbReference>
<sequence>MEIRVLGPVDIWRDGRLIKIVGPKQRTLLAVLVLQADRVVSHDRLLTALWGTKIPASGRRLLHNHLWSVRRLLSESNAVVSTPTGYSLRLRPGASDLDVFVTETALARSALAKGDVAHAAEGFRRALSLWRGPALGGTHPDLQATEGAALEEQRLTALMDRIEADLTLGRHADLVGELRLLVAEHPLNEKLRGQLMLTLHRAGRTAEALEVFRIGRRHFRDELGLDPGEELARIHQTVLSGESVSGDAVAAHSPAVRTSHVPRQLPADITRFTGRVEKLRQLDVLLSEREGATTVVISTIAGTAGVGKTALATRWGHRTSVRFPDGQLYINLHGYSGIPATTGAQALGQLLRALGVTDDDIPHGIDERAALYRSLLADKRMLIVLDNAATPDQIRPLLPGSSPSRVVITSRDALRGLSVTHDVHGISLDVLMADEAIALLNTLLGGSATAREADTIAELARLCGYLPLALRLAAAQLTGSSPAEIEEFVIQLRRENRLTVLDLTEDPEIGVRSALEMSYRSLTAPARRMFRMLGLHPGPSIGLDAAAALTGMSADDTAAAVQTLVNAHLLQKDDGQRLSMHDLVRVYAEERCVNDETADHRDNALTGMFDWYRYAVLKAMDHLSPVDTTALGISPIEGASDFSGFDEAMAWLEQEHHTLVAVITHAATKDRHVHVWQIFSRLSWFFYMRNYLDDLFLTGETALSSARLAGDRRGEAEILSDLGYAKVFIGRYADHLSDQQAALRIWRSILDRPGEAKALRHVSYALQLAGQPLQAIEVGEQCLVVNRELEDRLGEFIAITYLADSYLTLGRFDKAAKSLEESLKYWREVNREYEETYCLIQLGTVRTELGDPETALDLFRKALLLSQNQKNKNFETDILNGIATAMRRQERYDEAFEHHEKALSLARSIRSKPQEDETLNSLASTCLSSGDAQSALSHYQKLVAGLGEMANVYQRGFAHEGLGDTLHALGRTDEATEHWRTALGIWAPMGVPQAEEVAQRMREAGVS</sequence>
<dbReference type="InterPro" id="IPR027417">
    <property type="entry name" value="P-loop_NTPase"/>
</dbReference>
<accession>A0ABP8AI93</accession>
<protein>
    <submittedName>
        <fullName evidence="8">BTAD domain-containing putative transcriptional regulator</fullName>
    </submittedName>
</protein>
<dbReference type="Proteomes" id="UP001501251">
    <property type="component" value="Unassembled WGS sequence"/>
</dbReference>
<dbReference type="SMART" id="SM00028">
    <property type="entry name" value="TPR"/>
    <property type="match status" value="6"/>
</dbReference>
<dbReference type="PANTHER" id="PTHR35807:SF1">
    <property type="entry name" value="TRANSCRIPTIONAL REGULATOR REDD"/>
    <property type="match status" value="1"/>
</dbReference>
<dbReference type="SMART" id="SM01043">
    <property type="entry name" value="BTAD"/>
    <property type="match status" value="1"/>
</dbReference>
<dbReference type="CDD" id="cd15831">
    <property type="entry name" value="BTAD"/>
    <property type="match status" value="1"/>
</dbReference>
<dbReference type="SMART" id="SM00862">
    <property type="entry name" value="Trans_reg_C"/>
    <property type="match status" value="1"/>
</dbReference>
<organism evidence="8 9">
    <name type="scientific">Streptosporangium oxazolinicum</name>
    <dbReference type="NCBI Taxonomy" id="909287"/>
    <lineage>
        <taxon>Bacteria</taxon>
        <taxon>Bacillati</taxon>
        <taxon>Actinomycetota</taxon>
        <taxon>Actinomycetes</taxon>
        <taxon>Streptosporangiales</taxon>
        <taxon>Streptosporangiaceae</taxon>
        <taxon>Streptosporangium</taxon>
    </lineage>
</organism>
<dbReference type="SUPFAM" id="SSF48452">
    <property type="entry name" value="TPR-like"/>
    <property type="match status" value="3"/>
</dbReference>
<comment type="caution">
    <text evidence="8">The sequence shown here is derived from an EMBL/GenBank/DDBJ whole genome shotgun (WGS) entry which is preliminary data.</text>
</comment>
<evidence type="ECO:0000256" key="4">
    <source>
        <dbReference type="ARBA" id="ARBA00023163"/>
    </source>
</evidence>
<dbReference type="PRINTS" id="PR00364">
    <property type="entry name" value="DISEASERSIST"/>
</dbReference>
<evidence type="ECO:0000259" key="7">
    <source>
        <dbReference type="PROSITE" id="PS51755"/>
    </source>
</evidence>
<evidence type="ECO:0000256" key="1">
    <source>
        <dbReference type="ARBA" id="ARBA00005820"/>
    </source>
</evidence>
<dbReference type="SUPFAM" id="SSF52540">
    <property type="entry name" value="P-loop containing nucleoside triphosphate hydrolases"/>
    <property type="match status" value="1"/>
</dbReference>
<gene>
    <name evidence="8" type="ORF">GCM10022252_13250</name>
</gene>
<evidence type="ECO:0000256" key="6">
    <source>
        <dbReference type="PROSITE-ProRule" id="PRU01091"/>
    </source>
</evidence>
<dbReference type="Pfam" id="PF13424">
    <property type="entry name" value="TPR_12"/>
    <property type="match status" value="2"/>
</dbReference>
<evidence type="ECO:0000256" key="2">
    <source>
        <dbReference type="ARBA" id="ARBA00023015"/>
    </source>
</evidence>
<dbReference type="SUPFAM" id="SSF46894">
    <property type="entry name" value="C-terminal effector domain of the bipartite response regulators"/>
    <property type="match status" value="1"/>
</dbReference>
<keyword evidence="9" id="KW-1185">Reference proteome</keyword>
<dbReference type="Pfam" id="PF00931">
    <property type="entry name" value="NB-ARC"/>
    <property type="match status" value="1"/>
</dbReference>
<dbReference type="Pfam" id="PF00486">
    <property type="entry name" value="Trans_reg_C"/>
    <property type="match status" value="1"/>
</dbReference>
<dbReference type="InterPro" id="IPR005158">
    <property type="entry name" value="BTAD"/>
</dbReference>
<dbReference type="Gene3D" id="3.40.50.300">
    <property type="entry name" value="P-loop containing nucleotide triphosphate hydrolases"/>
    <property type="match status" value="1"/>
</dbReference>
<feature type="domain" description="OmpR/PhoB-type" evidence="7">
    <location>
        <begin position="1"/>
        <end position="90"/>
    </location>
</feature>
<dbReference type="InterPro" id="IPR019734">
    <property type="entry name" value="TPR_rpt"/>
</dbReference>
<dbReference type="PANTHER" id="PTHR35807">
    <property type="entry name" value="TRANSCRIPTIONAL REGULATOR REDD-RELATED"/>
    <property type="match status" value="1"/>
</dbReference>
<feature type="DNA-binding region" description="OmpR/PhoB-type" evidence="6">
    <location>
        <begin position="1"/>
        <end position="90"/>
    </location>
</feature>
<keyword evidence="2" id="KW-0805">Transcription regulation</keyword>
<dbReference type="PROSITE" id="PS50005">
    <property type="entry name" value="TPR"/>
    <property type="match status" value="1"/>
</dbReference>
<name>A0ABP8AI93_9ACTN</name>
<keyword evidence="4" id="KW-0804">Transcription</keyword>
<dbReference type="Pfam" id="PF03704">
    <property type="entry name" value="BTAD"/>
    <property type="match status" value="1"/>
</dbReference>
<comment type="similarity">
    <text evidence="1">Belongs to the AfsR/DnrI/RedD regulatory family.</text>
</comment>